<evidence type="ECO:0000313" key="9">
    <source>
        <dbReference type="Proteomes" id="UP000708148"/>
    </source>
</evidence>
<dbReference type="InterPro" id="IPR002935">
    <property type="entry name" value="SAM_O-MeTrfase"/>
</dbReference>
<name>A0A8S1J8G3_9CHLO</name>
<dbReference type="PANTHER" id="PTHR43836:SF9">
    <property type="entry name" value="O-METHYLTRANSFERASE"/>
    <property type="match status" value="1"/>
</dbReference>
<dbReference type="Proteomes" id="UP000708148">
    <property type="component" value="Unassembled WGS sequence"/>
</dbReference>
<dbReference type="GO" id="GO:0006584">
    <property type="term" value="P:catecholamine metabolic process"/>
    <property type="evidence" value="ECO:0007669"/>
    <property type="project" value="UniProtKB-KW"/>
</dbReference>
<dbReference type="OrthoDB" id="186626at2759"/>
<evidence type="ECO:0000256" key="2">
    <source>
        <dbReference type="ARBA" id="ARBA00022603"/>
    </source>
</evidence>
<evidence type="ECO:0000256" key="1">
    <source>
        <dbReference type="ARBA" id="ARBA00012880"/>
    </source>
</evidence>
<keyword evidence="9" id="KW-1185">Reference proteome</keyword>
<reference evidence="8" key="1">
    <citation type="submission" date="2020-12" db="EMBL/GenBank/DDBJ databases">
        <authorList>
            <person name="Iha C."/>
        </authorList>
    </citation>
    <scope>NUCLEOTIDE SEQUENCE</scope>
</reference>
<dbReference type="GO" id="GO:0016206">
    <property type="term" value="F:catechol O-methyltransferase activity"/>
    <property type="evidence" value="ECO:0007669"/>
    <property type="project" value="UniProtKB-EC"/>
</dbReference>
<proteinExistence type="inferred from homology"/>
<evidence type="ECO:0000256" key="7">
    <source>
        <dbReference type="SAM" id="Phobius"/>
    </source>
</evidence>
<dbReference type="Gene3D" id="3.40.50.150">
    <property type="entry name" value="Vaccinia Virus protein VP39"/>
    <property type="match status" value="1"/>
</dbReference>
<sequence length="348" mass="39702">MLEACIPVSGESVYLMQRQCECTERERDRQLEDELRDPSNFAEFFVPRPLRLTLLGFGAFSCLTGTFVAFSNVATDTSLIIGEGPLNNLVINLFGFVIFSTLFWLDRSGAERRVSKRKQIREAQIEFGDREVYVNKEGEKMSKLKEVDDDWILRRLERWGRRDRMPFVGPEKGAILQSLVKEKRPKLVVEVGTLCGYSAILIAQVLPPGSRLWTYEVDWKWVLVAKRFLWQASQGSKNAALAETISDKVDVRWGDARKKMAELEEDRIDMLFLDGIPNQYIEYLKAAEDRLAHGALVVADNAGVFADGGLKEYLQYVRNSPKYESSFVESVYEWSNVPDGLEVSEFIG</sequence>
<evidence type="ECO:0000313" key="8">
    <source>
        <dbReference type="EMBL" id="CAD7703584.1"/>
    </source>
</evidence>
<dbReference type="EMBL" id="CAJHUC010002312">
    <property type="protein sequence ID" value="CAD7703584.1"/>
    <property type="molecule type" value="Genomic_DNA"/>
</dbReference>
<accession>A0A8S1J8G3</accession>
<feature type="transmembrane region" description="Helical" evidence="7">
    <location>
        <begin position="52"/>
        <end position="74"/>
    </location>
</feature>
<evidence type="ECO:0000256" key="3">
    <source>
        <dbReference type="ARBA" id="ARBA00022679"/>
    </source>
</evidence>
<dbReference type="AlphaFoldDB" id="A0A8S1J8G3"/>
<dbReference type="GO" id="GO:0032259">
    <property type="term" value="P:methylation"/>
    <property type="evidence" value="ECO:0007669"/>
    <property type="project" value="UniProtKB-KW"/>
</dbReference>
<dbReference type="InterPro" id="IPR029063">
    <property type="entry name" value="SAM-dependent_MTases_sf"/>
</dbReference>
<feature type="transmembrane region" description="Helical" evidence="7">
    <location>
        <begin position="86"/>
        <end position="105"/>
    </location>
</feature>
<keyword evidence="3" id="KW-0808">Transferase</keyword>
<keyword evidence="7" id="KW-0472">Membrane</keyword>
<organism evidence="8 9">
    <name type="scientific">Ostreobium quekettii</name>
    <dbReference type="NCBI Taxonomy" id="121088"/>
    <lineage>
        <taxon>Eukaryota</taxon>
        <taxon>Viridiplantae</taxon>
        <taxon>Chlorophyta</taxon>
        <taxon>core chlorophytes</taxon>
        <taxon>Ulvophyceae</taxon>
        <taxon>TCBD clade</taxon>
        <taxon>Bryopsidales</taxon>
        <taxon>Ostreobineae</taxon>
        <taxon>Ostreobiaceae</taxon>
        <taxon>Ostreobium</taxon>
    </lineage>
</organism>
<gene>
    <name evidence="8" type="ORF">OSTQU699_LOCUS8941</name>
</gene>
<keyword evidence="5" id="KW-0128">Catecholamine metabolism</keyword>
<comment type="caution">
    <text evidence="8">The sequence shown here is derived from an EMBL/GenBank/DDBJ whole genome shotgun (WGS) entry which is preliminary data.</text>
</comment>
<evidence type="ECO:0000256" key="6">
    <source>
        <dbReference type="ARBA" id="ARBA00023453"/>
    </source>
</evidence>
<dbReference type="Pfam" id="PF01596">
    <property type="entry name" value="Methyltransf_3"/>
    <property type="match status" value="1"/>
</dbReference>
<dbReference type="PANTHER" id="PTHR43836">
    <property type="entry name" value="CATECHOL O-METHYLTRANSFERASE 1-RELATED"/>
    <property type="match status" value="1"/>
</dbReference>
<keyword evidence="7" id="KW-1133">Transmembrane helix</keyword>
<keyword evidence="4" id="KW-0949">S-adenosyl-L-methionine</keyword>
<keyword evidence="2" id="KW-0489">Methyltransferase</keyword>
<comment type="similarity">
    <text evidence="6">Belongs to the class I-like SAM-binding methyltransferase superfamily. Cation-dependent O-methyltransferase family.</text>
</comment>
<dbReference type="PROSITE" id="PS51682">
    <property type="entry name" value="SAM_OMT_I"/>
    <property type="match status" value="1"/>
</dbReference>
<dbReference type="SUPFAM" id="SSF53335">
    <property type="entry name" value="S-adenosyl-L-methionine-dependent methyltransferases"/>
    <property type="match status" value="1"/>
</dbReference>
<keyword evidence="7" id="KW-0812">Transmembrane</keyword>
<dbReference type="EC" id="2.1.1.6" evidence="1"/>
<protein>
    <recommendedName>
        <fullName evidence="1">catechol O-methyltransferase</fullName>
        <ecNumber evidence="1">2.1.1.6</ecNumber>
    </recommendedName>
</protein>
<evidence type="ECO:0000256" key="4">
    <source>
        <dbReference type="ARBA" id="ARBA00022691"/>
    </source>
</evidence>
<evidence type="ECO:0000256" key="5">
    <source>
        <dbReference type="ARBA" id="ARBA00022939"/>
    </source>
</evidence>